<protein>
    <recommendedName>
        <fullName evidence="2">non-specific serine/threonine protein kinase</fullName>
        <ecNumber evidence="2">2.7.11.1</ecNumber>
    </recommendedName>
</protein>
<evidence type="ECO:0000256" key="3">
    <source>
        <dbReference type="ARBA" id="ARBA00022475"/>
    </source>
</evidence>
<dbReference type="PANTHER" id="PTHR48053">
    <property type="entry name" value="LEUCINE RICH REPEAT FAMILY PROTEIN, EXPRESSED"/>
    <property type="match status" value="1"/>
</dbReference>
<evidence type="ECO:0000256" key="2">
    <source>
        <dbReference type="ARBA" id="ARBA00012513"/>
    </source>
</evidence>
<dbReference type="EMBL" id="PKPP01037233">
    <property type="protein sequence ID" value="PWA13642.1"/>
    <property type="molecule type" value="Genomic_DNA"/>
</dbReference>
<accession>A0A2U1K8J4</accession>
<evidence type="ECO:0000256" key="5">
    <source>
        <dbReference type="ARBA" id="ARBA00022614"/>
    </source>
</evidence>
<dbReference type="Pfam" id="PF00069">
    <property type="entry name" value="Pkinase"/>
    <property type="match status" value="1"/>
</dbReference>
<dbReference type="OrthoDB" id="676979at2759"/>
<name>A0A2U1K8J4_ARTAN</name>
<dbReference type="InterPro" id="IPR017441">
    <property type="entry name" value="Protein_kinase_ATP_BS"/>
</dbReference>
<dbReference type="GO" id="GO:0006950">
    <property type="term" value="P:response to stress"/>
    <property type="evidence" value="ECO:0007669"/>
    <property type="project" value="UniProtKB-ARBA"/>
</dbReference>
<evidence type="ECO:0000256" key="13">
    <source>
        <dbReference type="ARBA" id="ARBA00022989"/>
    </source>
</evidence>
<evidence type="ECO:0000256" key="16">
    <source>
        <dbReference type="ARBA" id="ARBA00047899"/>
    </source>
</evidence>
<dbReference type="PANTHER" id="PTHR48053:SF113">
    <property type="entry name" value="PROTEIN KINASE DOMAIN-CONTAINING PROTEIN"/>
    <property type="match status" value="1"/>
</dbReference>
<evidence type="ECO:0000256" key="10">
    <source>
        <dbReference type="ARBA" id="ARBA00022741"/>
    </source>
</evidence>
<dbReference type="InterPro" id="IPR000719">
    <property type="entry name" value="Prot_kinase_dom"/>
</dbReference>
<keyword evidence="15" id="KW-0675">Receptor</keyword>
<evidence type="ECO:0000256" key="8">
    <source>
        <dbReference type="ARBA" id="ARBA00022729"/>
    </source>
</evidence>
<organism evidence="20 21">
    <name type="scientific">Artemisia annua</name>
    <name type="common">Sweet wormwood</name>
    <dbReference type="NCBI Taxonomy" id="35608"/>
    <lineage>
        <taxon>Eukaryota</taxon>
        <taxon>Viridiplantae</taxon>
        <taxon>Streptophyta</taxon>
        <taxon>Embryophyta</taxon>
        <taxon>Tracheophyta</taxon>
        <taxon>Spermatophyta</taxon>
        <taxon>Magnoliopsida</taxon>
        <taxon>eudicotyledons</taxon>
        <taxon>Gunneridae</taxon>
        <taxon>Pentapetalae</taxon>
        <taxon>asterids</taxon>
        <taxon>campanulids</taxon>
        <taxon>Asterales</taxon>
        <taxon>Asteraceae</taxon>
        <taxon>Asteroideae</taxon>
        <taxon>Anthemideae</taxon>
        <taxon>Artemisiinae</taxon>
        <taxon>Artemisia</taxon>
    </lineage>
</organism>
<gene>
    <name evidence="20" type="ORF">CTI12_AA631880</name>
</gene>
<evidence type="ECO:0000256" key="14">
    <source>
        <dbReference type="ARBA" id="ARBA00023136"/>
    </source>
</evidence>
<dbReference type="Gene3D" id="3.30.200.20">
    <property type="entry name" value="Phosphorylase Kinase, domain 1"/>
    <property type="match status" value="1"/>
</dbReference>
<keyword evidence="10 18" id="KW-0547">Nucleotide-binding</keyword>
<evidence type="ECO:0000313" key="20">
    <source>
        <dbReference type="EMBL" id="PWA13642.1"/>
    </source>
</evidence>
<dbReference type="SUPFAM" id="SSF56112">
    <property type="entry name" value="Protein kinase-like (PK-like)"/>
    <property type="match status" value="1"/>
</dbReference>
<evidence type="ECO:0000313" key="21">
    <source>
        <dbReference type="Proteomes" id="UP000245207"/>
    </source>
</evidence>
<dbReference type="Proteomes" id="UP000245207">
    <property type="component" value="Unassembled WGS sequence"/>
</dbReference>
<dbReference type="STRING" id="35608.A0A2U1K8J4"/>
<keyword evidence="3" id="KW-1003">Cell membrane</keyword>
<keyword evidence="5" id="KW-0433">Leucine-rich repeat</keyword>
<evidence type="ECO:0000256" key="4">
    <source>
        <dbReference type="ARBA" id="ARBA00022527"/>
    </source>
</evidence>
<evidence type="ECO:0000256" key="15">
    <source>
        <dbReference type="ARBA" id="ARBA00023170"/>
    </source>
</evidence>
<comment type="catalytic activity">
    <reaction evidence="16">
        <text>L-threonyl-[protein] + ATP = O-phospho-L-threonyl-[protein] + ADP + H(+)</text>
        <dbReference type="Rhea" id="RHEA:46608"/>
        <dbReference type="Rhea" id="RHEA-COMP:11060"/>
        <dbReference type="Rhea" id="RHEA-COMP:11605"/>
        <dbReference type="ChEBI" id="CHEBI:15378"/>
        <dbReference type="ChEBI" id="CHEBI:30013"/>
        <dbReference type="ChEBI" id="CHEBI:30616"/>
        <dbReference type="ChEBI" id="CHEBI:61977"/>
        <dbReference type="ChEBI" id="CHEBI:456216"/>
        <dbReference type="EC" id="2.7.11.1"/>
    </reaction>
</comment>
<keyword evidence="14" id="KW-0472">Membrane</keyword>
<evidence type="ECO:0000256" key="17">
    <source>
        <dbReference type="ARBA" id="ARBA00048679"/>
    </source>
</evidence>
<evidence type="ECO:0000256" key="1">
    <source>
        <dbReference type="ARBA" id="ARBA00004251"/>
    </source>
</evidence>
<keyword evidence="13" id="KW-1133">Transmembrane helix</keyword>
<keyword evidence="12 18" id="KW-0067">ATP-binding</keyword>
<feature type="domain" description="Protein kinase" evidence="19">
    <location>
        <begin position="57"/>
        <end position="140"/>
    </location>
</feature>
<evidence type="ECO:0000256" key="11">
    <source>
        <dbReference type="ARBA" id="ARBA00022777"/>
    </source>
</evidence>
<reference evidence="20 21" key="1">
    <citation type="journal article" date="2018" name="Mol. Plant">
        <title>The genome of Artemisia annua provides insight into the evolution of Asteraceae family and artemisinin biosynthesis.</title>
        <authorList>
            <person name="Shen Q."/>
            <person name="Zhang L."/>
            <person name="Liao Z."/>
            <person name="Wang S."/>
            <person name="Yan T."/>
            <person name="Shi P."/>
            <person name="Liu M."/>
            <person name="Fu X."/>
            <person name="Pan Q."/>
            <person name="Wang Y."/>
            <person name="Lv Z."/>
            <person name="Lu X."/>
            <person name="Zhang F."/>
            <person name="Jiang W."/>
            <person name="Ma Y."/>
            <person name="Chen M."/>
            <person name="Hao X."/>
            <person name="Li L."/>
            <person name="Tang Y."/>
            <person name="Lv G."/>
            <person name="Zhou Y."/>
            <person name="Sun X."/>
            <person name="Brodelius P.E."/>
            <person name="Rose J.K.C."/>
            <person name="Tang K."/>
        </authorList>
    </citation>
    <scope>NUCLEOTIDE SEQUENCE [LARGE SCALE GENOMIC DNA]</scope>
    <source>
        <strain evidence="21">cv. Huhao1</strain>
        <tissue evidence="20">Leaf</tissue>
    </source>
</reference>
<dbReference type="AlphaFoldDB" id="A0A2U1K8J4"/>
<evidence type="ECO:0000256" key="7">
    <source>
        <dbReference type="ARBA" id="ARBA00022692"/>
    </source>
</evidence>
<dbReference type="FunFam" id="3.30.200.20:FF:000260">
    <property type="entry name" value="LRR receptor-like serine/threonine-protein kinase RPK2"/>
    <property type="match status" value="1"/>
</dbReference>
<keyword evidence="8" id="KW-0732">Signal</keyword>
<keyword evidence="21" id="KW-1185">Reference proteome</keyword>
<feature type="binding site" evidence="18">
    <location>
        <position position="87"/>
    </location>
    <ligand>
        <name>ATP</name>
        <dbReference type="ChEBI" id="CHEBI:30616"/>
    </ligand>
</feature>
<keyword evidence="11" id="KW-0418">Kinase</keyword>
<comment type="catalytic activity">
    <reaction evidence="17">
        <text>L-seryl-[protein] + ATP = O-phospho-L-seryl-[protein] + ADP + H(+)</text>
        <dbReference type="Rhea" id="RHEA:17989"/>
        <dbReference type="Rhea" id="RHEA-COMP:9863"/>
        <dbReference type="Rhea" id="RHEA-COMP:11604"/>
        <dbReference type="ChEBI" id="CHEBI:15378"/>
        <dbReference type="ChEBI" id="CHEBI:29999"/>
        <dbReference type="ChEBI" id="CHEBI:30616"/>
        <dbReference type="ChEBI" id="CHEBI:83421"/>
        <dbReference type="ChEBI" id="CHEBI:456216"/>
        <dbReference type="EC" id="2.7.11.1"/>
    </reaction>
</comment>
<evidence type="ECO:0000259" key="19">
    <source>
        <dbReference type="PROSITE" id="PS50011"/>
    </source>
</evidence>
<dbReference type="EC" id="2.7.11.1" evidence="2"/>
<evidence type="ECO:0000256" key="6">
    <source>
        <dbReference type="ARBA" id="ARBA00022679"/>
    </source>
</evidence>
<dbReference type="GO" id="GO:0005886">
    <property type="term" value="C:plasma membrane"/>
    <property type="evidence" value="ECO:0007669"/>
    <property type="project" value="UniProtKB-SubCell"/>
</dbReference>
<keyword evidence="7" id="KW-0812">Transmembrane</keyword>
<evidence type="ECO:0000256" key="12">
    <source>
        <dbReference type="ARBA" id="ARBA00022840"/>
    </source>
</evidence>
<keyword evidence="4" id="KW-0723">Serine/threonine-protein kinase</keyword>
<proteinExistence type="predicted"/>
<dbReference type="GO" id="GO:0004674">
    <property type="term" value="F:protein serine/threonine kinase activity"/>
    <property type="evidence" value="ECO:0007669"/>
    <property type="project" value="UniProtKB-KW"/>
</dbReference>
<dbReference type="PROSITE" id="PS50011">
    <property type="entry name" value="PROTEIN_KINASE_DOM"/>
    <property type="match status" value="1"/>
</dbReference>
<comment type="subcellular location">
    <subcellularLocation>
        <location evidence="1">Cell membrane</location>
        <topology evidence="1">Single-pass type I membrane protein</topology>
    </subcellularLocation>
</comment>
<dbReference type="PROSITE" id="PS00107">
    <property type="entry name" value="PROTEIN_KINASE_ATP"/>
    <property type="match status" value="1"/>
</dbReference>
<dbReference type="InterPro" id="IPR011009">
    <property type="entry name" value="Kinase-like_dom_sf"/>
</dbReference>
<dbReference type="GO" id="GO:0005524">
    <property type="term" value="F:ATP binding"/>
    <property type="evidence" value="ECO:0007669"/>
    <property type="project" value="UniProtKB-UniRule"/>
</dbReference>
<evidence type="ECO:0000256" key="18">
    <source>
        <dbReference type="PROSITE-ProRule" id="PRU10141"/>
    </source>
</evidence>
<keyword evidence="9" id="KW-0677">Repeat</keyword>
<sequence length="140" mass="16314">MVALGTSAFLFAIVVGTGFFILQCRQREKHDTEEMYNDKREEDDILFQKVMEATEDLNDRYIIGRGAHGTVYKASLGSQDGVYAVKKLMFGGNNKEGSTSMIREIETVGKVRHRNLMRLEEFWMRKDYGLILYRYMHIWS</sequence>
<comment type="caution">
    <text evidence="20">The sequence shown here is derived from an EMBL/GenBank/DDBJ whole genome shotgun (WGS) entry which is preliminary data.</text>
</comment>
<keyword evidence="6" id="KW-0808">Transferase</keyword>
<dbReference type="InterPro" id="IPR051716">
    <property type="entry name" value="Plant_RL_S/T_kinase"/>
</dbReference>
<evidence type="ECO:0000256" key="9">
    <source>
        <dbReference type="ARBA" id="ARBA00022737"/>
    </source>
</evidence>